<feature type="domain" description="G-protein coupled receptors family 1 profile" evidence="6">
    <location>
        <begin position="45"/>
        <end position="349"/>
    </location>
</feature>
<dbReference type="CDD" id="cd14978">
    <property type="entry name" value="7tmA_FMRFamide_R-like"/>
    <property type="match status" value="1"/>
</dbReference>
<evidence type="ECO:0000256" key="4">
    <source>
        <dbReference type="ARBA" id="ARBA00023136"/>
    </source>
</evidence>
<evidence type="ECO:0000256" key="1">
    <source>
        <dbReference type="ARBA" id="ARBA00004370"/>
    </source>
</evidence>
<keyword evidence="2 5" id="KW-0812">Transmembrane</keyword>
<dbReference type="InterPro" id="IPR019427">
    <property type="entry name" value="7TM_GPCR_serpentine_rcpt_Srw"/>
</dbReference>
<keyword evidence="4 5" id="KW-0472">Membrane</keyword>
<comment type="subcellular location">
    <subcellularLocation>
        <location evidence="1">Membrane</location>
    </subcellularLocation>
</comment>
<proteinExistence type="predicted"/>
<dbReference type="SUPFAM" id="SSF81321">
    <property type="entry name" value="Family A G protein-coupled receptor-like"/>
    <property type="match status" value="1"/>
</dbReference>
<reference evidence="7 8" key="1">
    <citation type="submission" date="2019-07" db="EMBL/GenBank/DDBJ databases">
        <authorList>
            <person name="Jastrzebski P J."/>
            <person name="Paukszto L."/>
            <person name="Jastrzebski P J."/>
        </authorList>
    </citation>
    <scope>NUCLEOTIDE SEQUENCE [LARGE SCALE GENOMIC DNA]</scope>
    <source>
        <strain evidence="7 8">WMS-il1</strain>
    </source>
</reference>
<feature type="transmembrane region" description="Helical" evidence="5">
    <location>
        <begin position="333"/>
        <end position="352"/>
    </location>
</feature>
<evidence type="ECO:0000259" key="6">
    <source>
        <dbReference type="PROSITE" id="PS50262"/>
    </source>
</evidence>
<organism evidence="7 8">
    <name type="scientific">Hymenolepis diminuta</name>
    <name type="common">Rat tapeworm</name>
    <dbReference type="NCBI Taxonomy" id="6216"/>
    <lineage>
        <taxon>Eukaryota</taxon>
        <taxon>Metazoa</taxon>
        <taxon>Spiralia</taxon>
        <taxon>Lophotrochozoa</taxon>
        <taxon>Platyhelminthes</taxon>
        <taxon>Cestoda</taxon>
        <taxon>Eucestoda</taxon>
        <taxon>Cyclophyllidea</taxon>
        <taxon>Hymenolepididae</taxon>
        <taxon>Hymenolepis</taxon>
    </lineage>
</organism>
<accession>A0A564YGQ6</accession>
<keyword evidence="8" id="KW-1185">Reference proteome</keyword>
<dbReference type="Gene3D" id="1.20.1070.10">
    <property type="entry name" value="Rhodopsin 7-helix transmembrane proteins"/>
    <property type="match status" value="1"/>
</dbReference>
<name>A0A564YGQ6_HYMDI</name>
<feature type="transmembrane region" description="Helical" evidence="5">
    <location>
        <begin position="29"/>
        <end position="52"/>
    </location>
</feature>
<gene>
    <name evidence="7" type="ORF">WMSIL1_LOCUS6251</name>
</gene>
<evidence type="ECO:0000256" key="2">
    <source>
        <dbReference type="ARBA" id="ARBA00022692"/>
    </source>
</evidence>
<dbReference type="InterPro" id="IPR053219">
    <property type="entry name" value="GPCR_Dmsr-1"/>
</dbReference>
<feature type="transmembrane region" description="Helical" evidence="5">
    <location>
        <begin position="207"/>
        <end position="229"/>
    </location>
</feature>
<dbReference type="GO" id="GO:0008528">
    <property type="term" value="F:G protein-coupled peptide receptor activity"/>
    <property type="evidence" value="ECO:0007669"/>
    <property type="project" value="InterPro"/>
</dbReference>
<dbReference type="Pfam" id="PF10324">
    <property type="entry name" value="7TM_GPCR_Srw"/>
    <property type="match status" value="2"/>
</dbReference>
<feature type="transmembrane region" description="Helical" evidence="5">
    <location>
        <begin position="149"/>
        <end position="169"/>
    </location>
</feature>
<sequence length="375" mass="42192">MPHCPSAPNYNCSKSDFPNLQEFARGYDIVHIPLSLVICAFGVFGNVANVIVLSQSGMRSSTNLLMSALSVGEGSVMAVHALYVCIFRIDPKLERGMSKPAAYTLYIIVYAQSLFHVFSSWMIVFLTLFRLVFMRAGVAALHICNYSRAKMIIITDVVMSLILASPFLFAHHVDKDCANSDDESPSYKLDFVPNEALKSLLLVSSGVFMKALPIFFSTIFTALLIRTLLQSQKRHNRLQNEKTEPEQRILANQAEASNTNIFTNLPENLEEKSPKRHSNHDSSSRNIHQTTNIMIALTVLYIVTYLPQAIMLLLLNIYDECFEVNVYEKLGDFMDLMTLICNGGNFVLYCALSSKFRETFVLLFCSLLRLSTCSR</sequence>
<dbReference type="GO" id="GO:0005886">
    <property type="term" value="C:plasma membrane"/>
    <property type="evidence" value="ECO:0007669"/>
    <property type="project" value="TreeGrafter"/>
</dbReference>
<evidence type="ECO:0000313" key="7">
    <source>
        <dbReference type="EMBL" id="VUZ46366.1"/>
    </source>
</evidence>
<feature type="transmembrane region" description="Helical" evidence="5">
    <location>
        <begin position="293"/>
        <end position="318"/>
    </location>
</feature>
<evidence type="ECO:0000256" key="5">
    <source>
        <dbReference type="SAM" id="Phobius"/>
    </source>
</evidence>
<dbReference type="PROSITE" id="PS50262">
    <property type="entry name" value="G_PROTEIN_RECEP_F1_2"/>
    <property type="match status" value="1"/>
</dbReference>
<evidence type="ECO:0000313" key="8">
    <source>
        <dbReference type="Proteomes" id="UP000321570"/>
    </source>
</evidence>
<keyword evidence="3 5" id="KW-1133">Transmembrane helix</keyword>
<evidence type="ECO:0000256" key="3">
    <source>
        <dbReference type="ARBA" id="ARBA00022989"/>
    </source>
</evidence>
<dbReference type="AlphaFoldDB" id="A0A564YGQ6"/>
<feature type="transmembrane region" description="Helical" evidence="5">
    <location>
        <begin position="101"/>
        <end position="129"/>
    </location>
</feature>
<dbReference type="PANTHER" id="PTHR46273">
    <property type="entry name" value="MYOSUPPRESSIN RECEPTOR 1, ISOFORM B-RELATED"/>
    <property type="match status" value="1"/>
</dbReference>
<feature type="transmembrane region" description="Helical" evidence="5">
    <location>
        <begin position="64"/>
        <end position="89"/>
    </location>
</feature>
<dbReference type="PANTHER" id="PTHR46273:SF11">
    <property type="entry name" value="G-PROTEIN COUPLED RECEPTORS FAMILY 1 PROFILE DOMAIN-CONTAINING PROTEIN"/>
    <property type="match status" value="1"/>
</dbReference>
<protein>
    <recommendedName>
        <fullName evidence="6">G-protein coupled receptors family 1 profile domain-containing protein</fullName>
    </recommendedName>
</protein>
<dbReference type="InterPro" id="IPR017452">
    <property type="entry name" value="GPCR_Rhodpsn_7TM"/>
</dbReference>
<dbReference type="EMBL" id="CABIJS010000221">
    <property type="protein sequence ID" value="VUZ46366.1"/>
    <property type="molecule type" value="Genomic_DNA"/>
</dbReference>
<dbReference type="Proteomes" id="UP000321570">
    <property type="component" value="Unassembled WGS sequence"/>
</dbReference>